<feature type="transmembrane region" description="Helical" evidence="5">
    <location>
        <begin position="307"/>
        <end position="328"/>
    </location>
</feature>
<feature type="transmembrane region" description="Helical" evidence="5">
    <location>
        <begin position="204"/>
        <end position="223"/>
    </location>
</feature>
<keyword evidence="4 5" id="KW-0472">Membrane</keyword>
<dbReference type="AlphaFoldDB" id="A0A6J6V6C1"/>
<evidence type="ECO:0000256" key="3">
    <source>
        <dbReference type="ARBA" id="ARBA00022989"/>
    </source>
</evidence>
<dbReference type="SUPFAM" id="SSF103473">
    <property type="entry name" value="MFS general substrate transporter"/>
    <property type="match status" value="1"/>
</dbReference>
<feature type="transmembrane region" description="Helical" evidence="5">
    <location>
        <begin position="146"/>
        <end position="166"/>
    </location>
</feature>
<feature type="transmembrane region" description="Helical" evidence="5">
    <location>
        <begin position="466"/>
        <end position="486"/>
    </location>
</feature>
<feature type="transmembrane region" description="Helical" evidence="5">
    <location>
        <begin position="267"/>
        <end position="287"/>
    </location>
</feature>
<protein>
    <submittedName>
        <fullName evidence="7">Unannotated protein</fullName>
    </submittedName>
</protein>
<feature type="domain" description="Major facilitator superfamily (MFS) profile" evidence="6">
    <location>
        <begin position="49"/>
        <end position="491"/>
    </location>
</feature>
<name>A0A6J6V6C1_9ZZZZ</name>
<feature type="transmembrane region" description="Helical" evidence="5">
    <location>
        <begin position="171"/>
        <end position="192"/>
    </location>
</feature>
<feature type="transmembrane region" description="Helical" evidence="5">
    <location>
        <begin position="86"/>
        <end position="106"/>
    </location>
</feature>
<dbReference type="GO" id="GO:0022857">
    <property type="term" value="F:transmembrane transporter activity"/>
    <property type="evidence" value="ECO:0007669"/>
    <property type="project" value="InterPro"/>
</dbReference>
<dbReference type="PANTHER" id="PTHR42718">
    <property type="entry name" value="MAJOR FACILITATOR SUPERFAMILY MULTIDRUG TRANSPORTER MFSC"/>
    <property type="match status" value="1"/>
</dbReference>
<evidence type="ECO:0000256" key="4">
    <source>
        <dbReference type="ARBA" id="ARBA00023136"/>
    </source>
</evidence>
<feature type="transmembrane region" description="Helical" evidence="5">
    <location>
        <begin position="235"/>
        <end position="255"/>
    </location>
</feature>
<accession>A0A6J6V6C1</accession>
<evidence type="ECO:0000256" key="1">
    <source>
        <dbReference type="ARBA" id="ARBA00004141"/>
    </source>
</evidence>
<evidence type="ECO:0000256" key="5">
    <source>
        <dbReference type="SAM" id="Phobius"/>
    </source>
</evidence>
<feature type="transmembrane region" description="Helical" evidence="5">
    <location>
        <begin position="118"/>
        <end position="140"/>
    </location>
</feature>
<dbReference type="PANTHER" id="PTHR42718:SF48">
    <property type="entry name" value="CONSERVED TWO-DOMAIN MEMBRANE PROTEIN-RELATED"/>
    <property type="match status" value="1"/>
</dbReference>
<feature type="transmembrane region" description="Helical" evidence="5">
    <location>
        <begin position="373"/>
        <end position="392"/>
    </location>
</feature>
<feature type="transmembrane region" description="Helical" evidence="5">
    <location>
        <begin position="441"/>
        <end position="460"/>
    </location>
</feature>
<sequence length="493" mass="51263">MCPKTGALEPREPRVGAGLAGVNHRGVLSTIVAMGRGRRDASSSGANWVLAMVITTTGLSGLALSIMIVAFPAIRADFPGASVAQLSWINNLFTIVSAAVIVPCGVLADRLGRKRMMLVGAALFTVGSVVGALAPSPAWIMVGRTIMALGAASFGPAGMALLVSVFPPERIVFAISIWSISGGISSSIGPSLGGVLIDHLGWRWAFWINLPLCAVTLALGPFVLRETARDRTKRLPDLVGAALMIAATSAITFAVVQRKTDPGWGWLGTRTLACVAVGVVIGALFVLRCQRTARPLVHLDLLRSPRVTIGAFGMFVQNLGFFAVYWALVQHTVNEWGWTAARAGIASIPVSLVSGMVAFGTSRVADRVGPRPVVLASSVGQILSFVFMWFAISETESFAAVVVGATLLGATSGLAVPTLASLTLRGLPPDQHAFGSAFNSMAQRIGSTFGTSLAITLIASEAGIGSLHHTLVAGVVAVGLMIPLGLRSGRADR</sequence>
<dbReference type="Gene3D" id="1.20.1720.10">
    <property type="entry name" value="Multidrug resistance protein D"/>
    <property type="match status" value="1"/>
</dbReference>
<dbReference type="GO" id="GO:0016020">
    <property type="term" value="C:membrane"/>
    <property type="evidence" value="ECO:0007669"/>
    <property type="project" value="UniProtKB-SubCell"/>
</dbReference>
<feature type="transmembrane region" description="Helical" evidence="5">
    <location>
        <begin position="48"/>
        <end position="74"/>
    </location>
</feature>
<organism evidence="7">
    <name type="scientific">freshwater metagenome</name>
    <dbReference type="NCBI Taxonomy" id="449393"/>
    <lineage>
        <taxon>unclassified sequences</taxon>
        <taxon>metagenomes</taxon>
        <taxon>ecological metagenomes</taxon>
    </lineage>
</organism>
<feature type="transmembrane region" description="Helical" evidence="5">
    <location>
        <begin position="340"/>
        <end position="361"/>
    </location>
</feature>
<reference evidence="7" key="1">
    <citation type="submission" date="2020-05" db="EMBL/GenBank/DDBJ databases">
        <authorList>
            <person name="Chiriac C."/>
            <person name="Salcher M."/>
            <person name="Ghai R."/>
            <person name="Kavagutti S V."/>
        </authorList>
    </citation>
    <scope>NUCLEOTIDE SEQUENCE</scope>
</reference>
<dbReference type="Gene3D" id="1.20.1250.20">
    <property type="entry name" value="MFS general substrate transporter like domains"/>
    <property type="match status" value="1"/>
</dbReference>
<comment type="subcellular location">
    <subcellularLocation>
        <location evidence="1">Membrane</location>
        <topology evidence="1">Multi-pass membrane protein</topology>
    </subcellularLocation>
</comment>
<gene>
    <name evidence="7" type="ORF">UFOPK2754_02825</name>
</gene>
<evidence type="ECO:0000313" key="7">
    <source>
        <dbReference type="EMBL" id="CAB4766533.1"/>
    </source>
</evidence>
<dbReference type="InterPro" id="IPR020846">
    <property type="entry name" value="MFS_dom"/>
</dbReference>
<dbReference type="PROSITE" id="PS50850">
    <property type="entry name" value="MFS"/>
    <property type="match status" value="1"/>
</dbReference>
<evidence type="ECO:0000259" key="6">
    <source>
        <dbReference type="PROSITE" id="PS50850"/>
    </source>
</evidence>
<keyword evidence="3 5" id="KW-1133">Transmembrane helix</keyword>
<proteinExistence type="predicted"/>
<evidence type="ECO:0000256" key="2">
    <source>
        <dbReference type="ARBA" id="ARBA00022692"/>
    </source>
</evidence>
<feature type="transmembrane region" description="Helical" evidence="5">
    <location>
        <begin position="398"/>
        <end position="420"/>
    </location>
</feature>
<dbReference type="Pfam" id="PF07690">
    <property type="entry name" value="MFS_1"/>
    <property type="match status" value="2"/>
</dbReference>
<dbReference type="InterPro" id="IPR011701">
    <property type="entry name" value="MFS"/>
</dbReference>
<dbReference type="EMBL" id="CAEZYR010000147">
    <property type="protein sequence ID" value="CAB4766533.1"/>
    <property type="molecule type" value="Genomic_DNA"/>
</dbReference>
<dbReference type="InterPro" id="IPR036259">
    <property type="entry name" value="MFS_trans_sf"/>
</dbReference>
<keyword evidence="2 5" id="KW-0812">Transmembrane</keyword>